<name>A0A2S8GSH6_9BACT</name>
<evidence type="ECO:0000256" key="1">
    <source>
        <dbReference type="SAM" id="Phobius"/>
    </source>
</evidence>
<sequence length="81" mass="8767">MIAAPWYLSSIGIMLVVIGALAGAVFGAANSRTHIDPRMSDAEIAKRLDRQQSIGFPGFMVFAGLLCLAVGIGWRLLRFFL</sequence>
<accession>A0A2S8GSH6</accession>
<gene>
    <name evidence="2" type="ORF">C5Y93_05605</name>
</gene>
<protein>
    <submittedName>
        <fullName evidence="2">Uncharacterized protein</fullName>
    </submittedName>
</protein>
<dbReference type="AlphaFoldDB" id="A0A2S8GSH6"/>
<dbReference type="EMBL" id="PUHZ01000006">
    <property type="protein sequence ID" value="PQO46974.1"/>
    <property type="molecule type" value="Genomic_DNA"/>
</dbReference>
<keyword evidence="1" id="KW-0472">Membrane</keyword>
<keyword evidence="1" id="KW-0812">Transmembrane</keyword>
<reference evidence="2 3" key="1">
    <citation type="submission" date="2018-02" db="EMBL/GenBank/DDBJ databases">
        <title>Comparative genomes isolates from brazilian mangrove.</title>
        <authorList>
            <person name="Araujo J.E."/>
            <person name="Taketani R.G."/>
            <person name="Silva M.C.P."/>
            <person name="Loureco M.V."/>
            <person name="Andreote F.D."/>
        </authorList>
    </citation>
    <scope>NUCLEOTIDE SEQUENCE [LARGE SCALE GENOMIC DNA]</scope>
    <source>
        <strain evidence="2 3">Nap-Phe MGV</strain>
    </source>
</reference>
<dbReference type="OrthoDB" id="288125at2"/>
<evidence type="ECO:0000313" key="2">
    <source>
        <dbReference type="EMBL" id="PQO46974.1"/>
    </source>
</evidence>
<feature type="transmembrane region" description="Helical" evidence="1">
    <location>
        <begin position="6"/>
        <end position="29"/>
    </location>
</feature>
<dbReference type="RefSeq" id="WP_105334424.1">
    <property type="nucleotide sequence ID" value="NZ_PUHZ01000006.1"/>
</dbReference>
<proteinExistence type="predicted"/>
<comment type="caution">
    <text evidence="2">The sequence shown here is derived from an EMBL/GenBank/DDBJ whole genome shotgun (WGS) entry which is preliminary data.</text>
</comment>
<keyword evidence="1" id="KW-1133">Transmembrane helix</keyword>
<feature type="transmembrane region" description="Helical" evidence="1">
    <location>
        <begin position="54"/>
        <end position="77"/>
    </location>
</feature>
<organism evidence="2 3">
    <name type="scientific">Blastopirellula marina</name>
    <dbReference type="NCBI Taxonomy" id="124"/>
    <lineage>
        <taxon>Bacteria</taxon>
        <taxon>Pseudomonadati</taxon>
        <taxon>Planctomycetota</taxon>
        <taxon>Planctomycetia</taxon>
        <taxon>Pirellulales</taxon>
        <taxon>Pirellulaceae</taxon>
        <taxon>Blastopirellula</taxon>
    </lineage>
</organism>
<evidence type="ECO:0000313" key="3">
    <source>
        <dbReference type="Proteomes" id="UP000237819"/>
    </source>
</evidence>
<dbReference type="Proteomes" id="UP000237819">
    <property type="component" value="Unassembled WGS sequence"/>
</dbReference>